<dbReference type="EMBL" id="KB445472">
    <property type="protein sequence ID" value="EMD42634.1"/>
    <property type="molecule type" value="Genomic_DNA"/>
</dbReference>
<evidence type="ECO:0000259" key="1">
    <source>
        <dbReference type="PROSITE" id="PS50011"/>
    </source>
</evidence>
<dbReference type="PROSITE" id="PS50011">
    <property type="entry name" value="PROTEIN_KINASE_DOM"/>
    <property type="match status" value="1"/>
</dbReference>
<dbReference type="VEuPathDB" id="AmoebaDB:EHI5A_210080"/>
<sequence>MNMSSFFVRFIQLTKDLLTFEADQPISKQQYIILERISSNNIIKYYRCKHRNGLQQVCVKICRREKRYRYDGQEEILHEINTLRRLKNQNIIHIQQYFIGKSYAGYEMELMEGGNLQQWIEVHQYIPIELFCIVSTQLLKALHYIHSNEIVHRDITLHSILLTTPNNFNSLKLTHFEQSFNVNEPIVDEHITIDFHYAAPELFRHYLYTFSADVWSLGILLFKCFTSQYPFESTGKEELVKAILRGKVEFPLSLPSLFIKMERSLLNPNVDNRLSPKETLKILFQSQD</sequence>
<keyword evidence="2" id="KW-0808">Transferase</keyword>
<dbReference type="PANTHER" id="PTHR44167">
    <property type="entry name" value="OVARIAN-SPECIFIC SERINE/THREONINE-PROTEIN KINASE LOK-RELATED"/>
    <property type="match status" value="1"/>
</dbReference>
<dbReference type="InterPro" id="IPR000719">
    <property type="entry name" value="Prot_kinase_dom"/>
</dbReference>
<dbReference type="OrthoDB" id="289250at2759"/>
<dbReference type="GO" id="GO:0005634">
    <property type="term" value="C:nucleus"/>
    <property type="evidence" value="ECO:0007669"/>
    <property type="project" value="TreeGrafter"/>
</dbReference>
<dbReference type="PANTHER" id="PTHR44167:SF25">
    <property type="entry name" value="PROTEIN KINASE DOMAIN CONTAINING PROTEIN"/>
    <property type="match status" value="1"/>
</dbReference>
<evidence type="ECO:0000313" key="3">
    <source>
        <dbReference type="Proteomes" id="UP000011755"/>
    </source>
</evidence>
<dbReference type="SUPFAM" id="SSF56112">
    <property type="entry name" value="Protein kinase-like (PK-like)"/>
    <property type="match status" value="1"/>
</dbReference>
<dbReference type="InterPro" id="IPR011009">
    <property type="entry name" value="Kinase-like_dom_sf"/>
</dbReference>
<dbReference type="Pfam" id="PF00069">
    <property type="entry name" value="Pkinase"/>
    <property type="match status" value="1"/>
</dbReference>
<dbReference type="GO" id="GO:0044773">
    <property type="term" value="P:mitotic DNA damage checkpoint signaling"/>
    <property type="evidence" value="ECO:0007669"/>
    <property type="project" value="TreeGrafter"/>
</dbReference>
<dbReference type="GO" id="GO:0004674">
    <property type="term" value="F:protein serine/threonine kinase activity"/>
    <property type="evidence" value="ECO:0007669"/>
    <property type="project" value="TreeGrafter"/>
</dbReference>
<organism evidence="2 3">
    <name type="scientific">Entamoeba histolytica KU27</name>
    <dbReference type="NCBI Taxonomy" id="885311"/>
    <lineage>
        <taxon>Eukaryota</taxon>
        <taxon>Amoebozoa</taxon>
        <taxon>Evosea</taxon>
        <taxon>Archamoebae</taxon>
        <taxon>Mastigamoebida</taxon>
        <taxon>Entamoebidae</taxon>
        <taxon>Entamoeba</taxon>
    </lineage>
</organism>
<gene>
    <name evidence="2" type="ORF">EHI5A_210080</name>
</gene>
<name>M2Q073_ENTHI</name>
<reference evidence="2 3" key="1">
    <citation type="submission" date="2013-02" db="EMBL/GenBank/DDBJ databases">
        <authorList>
            <person name="Hannick L."/>
            <person name="Zafar N."/>
            <person name="Lorenzi H."/>
            <person name="Ali I.A."/>
            <person name="Petri W.P."/>
            <person name="Caler E."/>
        </authorList>
    </citation>
    <scope>NUCLEOTIDE SEQUENCE [LARGE SCALE GENOMIC DNA]</scope>
    <source>
        <strain evidence="2 3">KU27</strain>
    </source>
</reference>
<evidence type="ECO:0000313" key="2">
    <source>
        <dbReference type="EMBL" id="EMD42634.1"/>
    </source>
</evidence>
<feature type="domain" description="Protein kinase" evidence="1">
    <location>
        <begin position="31"/>
        <end position="288"/>
    </location>
</feature>
<accession>M2Q073</accession>
<proteinExistence type="predicted"/>
<dbReference type="GO" id="GO:0005524">
    <property type="term" value="F:ATP binding"/>
    <property type="evidence" value="ECO:0007669"/>
    <property type="project" value="InterPro"/>
</dbReference>
<dbReference type="Proteomes" id="UP000011755">
    <property type="component" value="Unassembled WGS sequence"/>
</dbReference>
<keyword evidence="2" id="KW-0418">Kinase</keyword>
<dbReference type="Gene3D" id="1.10.510.10">
    <property type="entry name" value="Transferase(Phosphotransferase) domain 1"/>
    <property type="match status" value="1"/>
</dbReference>
<dbReference type="GO" id="GO:0005737">
    <property type="term" value="C:cytoplasm"/>
    <property type="evidence" value="ECO:0007669"/>
    <property type="project" value="TreeGrafter"/>
</dbReference>
<dbReference type="AlphaFoldDB" id="M2Q073"/>
<protein>
    <submittedName>
        <fullName evidence="2">Protein kinase domain containing protein</fullName>
    </submittedName>
</protein>